<dbReference type="InterPro" id="IPR039720">
    <property type="entry name" value="TMEM94"/>
</dbReference>
<organism evidence="2 3">
    <name type="scientific">Spodoptera exigua</name>
    <name type="common">Beet armyworm</name>
    <name type="synonym">Noctua fulgens</name>
    <dbReference type="NCBI Taxonomy" id="7107"/>
    <lineage>
        <taxon>Eukaryota</taxon>
        <taxon>Metazoa</taxon>
        <taxon>Ecdysozoa</taxon>
        <taxon>Arthropoda</taxon>
        <taxon>Hexapoda</taxon>
        <taxon>Insecta</taxon>
        <taxon>Pterygota</taxon>
        <taxon>Neoptera</taxon>
        <taxon>Endopterygota</taxon>
        <taxon>Lepidoptera</taxon>
        <taxon>Glossata</taxon>
        <taxon>Ditrysia</taxon>
        <taxon>Noctuoidea</taxon>
        <taxon>Noctuidae</taxon>
        <taxon>Amphipyrinae</taxon>
        <taxon>Spodoptera</taxon>
    </lineage>
</organism>
<accession>A0A922SIV0</accession>
<feature type="transmembrane region" description="Helical" evidence="1">
    <location>
        <begin position="474"/>
        <end position="495"/>
    </location>
</feature>
<reference evidence="2" key="1">
    <citation type="journal article" date="2021" name="G3 (Bethesda)">
        <title>Genome and transcriptome analysis of the beet armyworm Spodoptera exigua reveals targets for pest control. .</title>
        <authorList>
            <person name="Simon S."/>
            <person name="Breeschoten T."/>
            <person name="Jansen H.J."/>
            <person name="Dirks R.P."/>
            <person name="Schranz M.E."/>
            <person name="Ros V.I.D."/>
        </authorList>
    </citation>
    <scope>NUCLEOTIDE SEQUENCE</scope>
    <source>
        <strain evidence="2">TB_SE_WUR_2020</strain>
    </source>
</reference>
<feature type="transmembrane region" description="Helical" evidence="1">
    <location>
        <begin position="552"/>
        <end position="572"/>
    </location>
</feature>
<evidence type="ECO:0000313" key="2">
    <source>
        <dbReference type="EMBL" id="KAH9640082.1"/>
    </source>
</evidence>
<comment type="caution">
    <text evidence="2">The sequence shown here is derived from an EMBL/GenBank/DDBJ whole genome shotgun (WGS) entry which is preliminary data.</text>
</comment>
<dbReference type="PANTHER" id="PTHR13219">
    <property type="entry name" value="TRANSMEMBRANE PROTEIN 94"/>
    <property type="match status" value="1"/>
</dbReference>
<keyword evidence="1" id="KW-0472">Membrane</keyword>
<keyword evidence="1" id="KW-0812">Transmembrane</keyword>
<dbReference type="AlphaFoldDB" id="A0A922SIV0"/>
<keyword evidence="1" id="KW-1133">Transmembrane helix</keyword>
<proteinExistence type="predicted"/>
<feature type="transmembrane region" description="Helical" evidence="1">
    <location>
        <begin position="397"/>
        <end position="421"/>
    </location>
</feature>
<feature type="transmembrane region" description="Helical" evidence="1">
    <location>
        <begin position="356"/>
        <end position="376"/>
    </location>
</feature>
<evidence type="ECO:0008006" key="4">
    <source>
        <dbReference type="Google" id="ProtNLM"/>
    </source>
</evidence>
<dbReference type="PANTHER" id="PTHR13219:SF6">
    <property type="entry name" value="TRANSMEMBRANE PROTEIN 94"/>
    <property type="match status" value="1"/>
</dbReference>
<sequence length="601" mass="66705">MYLELPADSRQLYAPLSQHWADAPALHFHSTGKRPSDTNSDSRNSLLFNEVTDEDVKDADGFFDMQCNQVFIGMVTMQYQAQSDMVELIERLERACIRFVHFSKENELRSRVFSEKMGLESGWNCHISLMSEESASSNMATSKALSMSAPGAINLDHNTVKFDNEIKKARHSITTHTNLKVCTYSIFADNSISTSHPSADSLLDDDEEDEAGSPADACRSLSCLTDSTDHSAPVNFDMSNRAKLPRGIENIRPHIEQVDNVPLLVSLFTDCTARSVQQMIQIMQDYGEVVCVMGSAANCLNMDIFMQADASAMSEDAAVPSAGVLHRSHRSRAGAQLCALFTIVAFQPLSLSVGGAVWGGACVVPALAAALAFAPLDPALMQRAATRPQLIMNAKMAVFVFWCYALKFLPAALSILVLYGFTLRAFCEQIAVATNATACWIVYPINSGEFTATHDLTSKSWHGWGDDFYDGFFLAQHITLALITLHLIVISLSFVHRQSSVWQRGFWANKVWSVTVVVIMLAQLAFSCIMLSSSYGFCEKWGLCELRYYVPWPLWVGYAASLFLVFALNELIKWQEIKVDGRNQRRARLDFGTKLGMNSPF</sequence>
<dbReference type="EMBL" id="JACEFF010000295">
    <property type="protein sequence ID" value="KAH9640082.1"/>
    <property type="molecule type" value="Genomic_DNA"/>
</dbReference>
<dbReference type="InterPro" id="IPR023298">
    <property type="entry name" value="ATPase_P-typ_TM_dom_sf"/>
</dbReference>
<feature type="transmembrane region" description="Helical" evidence="1">
    <location>
        <begin position="507"/>
        <end position="532"/>
    </location>
</feature>
<protein>
    <recommendedName>
        <fullName evidence="4">Cation-transporting P-type ATPase C-terminal domain-containing protein</fullName>
    </recommendedName>
</protein>
<dbReference type="SUPFAM" id="SSF81665">
    <property type="entry name" value="Calcium ATPase, transmembrane domain M"/>
    <property type="match status" value="1"/>
</dbReference>
<gene>
    <name evidence="2" type="ORF">HF086_016013</name>
</gene>
<evidence type="ECO:0000313" key="3">
    <source>
        <dbReference type="Proteomes" id="UP000814243"/>
    </source>
</evidence>
<dbReference type="Proteomes" id="UP000814243">
    <property type="component" value="Unassembled WGS sequence"/>
</dbReference>
<evidence type="ECO:0000256" key="1">
    <source>
        <dbReference type="SAM" id="Phobius"/>
    </source>
</evidence>
<name>A0A922SIV0_SPOEX</name>
<dbReference type="Gene3D" id="1.20.1110.10">
    <property type="entry name" value="Calcium-transporting ATPase, transmembrane domain"/>
    <property type="match status" value="1"/>
</dbReference>